<reference evidence="1" key="2">
    <citation type="journal article" date="2022" name="Elife">
        <title>Obligate sexual reproduction of a homothallic fungus closely related to the Cryptococcus pathogenic species complex.</title>
        <authorList>
            <person name="Passer A.R."/>
            <person name="Clancey S.A."/>
            <person name="Shea T."/>
            <person name="David-Palma M."/>
            <person name="Averette A.F."/>
            <person name="Boekhout T."/>
            <person name="Porcel B.M."/>
            <person name="Nowrousian M."/>
            <person name="Cuomo C.A."/>
            <person name="Sun S."/>
            <person name="Heitman J."/>
            <person name="Coelho M.A."/>
        </authorList>
    </citation>
    <scope>NUCLEOTIDE SEQUENCE</scope>
    <source>
        <strain evidence="1">CBS 7841</strain>
    </source>
</reference>
<reference evidence="1" key="3">
    <citation type="submission" date="2024-01" db="EMBL/GenBank/DDBJ databases">
        <authorList>
            <person name="Coelho M.A."/>
            <person name="David-Palma M."/>
            <person name="Shea T."/>
            <person name="Sun S."/>
            <person name="Cuomo C.A."/>
            <person name="Heitman J."/>
        </authorList>
    </citation>
    <scope>NUCLEOTIDE SEQUENCE</scope>
    <source>
        <strain evidence="1">CBS 7841</strain>
    </source>
</reference>
<gene>
    <name evidence="1" type="ORF">L203_101907</name>
</gene>
<evidence type="ECO:0000313" key="2">
    <source>
        <dbReference type="Proteomes" id="UP000094043"/>
    </source>
</evidence>
<reference evidence="1" key="1">
    <citation type="submission" date="2016-06" db="EMBL/GenBank/DDBJ databases">
        <authorList>
            <person name="Cuomo C."/>
            <person name="Litvintseva A."/>
            <person name="Heitman J."/>
            <person name="Chen Y."/>
            <person name="Sun S."/>
            <person name="Springer D."/>
            <person name="Dromer F."/>
            <person name="Young S."/>
            <person name="Zeng Q."/>
            <person name="Chapman S."/>
            <person name="Gujja S."/>
            <person name="Saif S."/>
            <person name="Birren B."/>
        </authorList>
    </citation>
    <scope>NUCLEOTIDE SEQUENCE</scope>
    <source>
        <strain evidence="1">CBS 7841</strain>
    </source>
</reference>
<dbReference type="Proteomes" id="UP000094043">
    <property type="component" value="Chromosome 2"/>
</dbReference>
<name>A0AAJ8JQP3_9TREE</name>
<dbReference type="AlphaFoldDB" id="A0AAJ8JQP3"/>
<keyword evidence="2" id="KW-1185">Reference proteome</keyword>
<protein>
    <submittedName>
        <fullName evidence="1">Uncharacterized protein</fullName>
    </submittedName>
</protein>
<dbReference type="RefSeq" id="XP_066067435.1">
    <property type="nucleotide sequence ID" value="XM_066211338.1"/>
</dbReference>
<dbReference type="GeneID" id="91086119"/>
<evidence type="ECO:0000313" key="1">
    <source>
        <dbReference type="EMBL" id="WVN86735.1"/>
    </source>
</evidence>
<dbReference type="EMBL" id="CP143785">
    <property type="protein sequence ID" value="WVN86735.1"/>
    <property type="molecule type" value="Genomic_DNA"/>
</dbReference>
<sequence length="91" mass="10263">MSFFDSNINPDVRKKVYDFDSNHQEDEDDLLNKDIDGIACFEAMTMKYHELVAVNADAEATITSLVVDEVDKLSKDKSFDESGRAVCYTTS</sequence>
<proteinExistence type="predicted"/>
<organism evidence="1 2">
    <name type="scientific">Cryptococcus depauperatus CBS 7841</name>
    <dbReference type="NCBI Taxonomy" id="1295531"/>
    <lineage>
        <taxon>Eukaryota</taxon>
        <taxon>Fungi</taxon>
        <taxon>Dikarya</taxon>
        <taxon>Basidiomycota</taxon>
        <taxon>Agaricomycotina</taxon>
        <taxon>Tremellomycetes</taxon>
        <taxon>Tremellales</taxon>
        <taxon>Cryptococcaceae</taxon>
        <taxon>Cryptococcus</taxon>
    </lineage>
</organism>
<dbReference type="KEGG" id="cdep:91086119"/>
<accession>A0AAJ8JQP3</accession>